<accession>A0ABS4DQQ3</accession>
<keyword evidence="3" id="KW-1185">Reference proteome</keyword>
<dbReference type="EMBL" id="JAGJRS010000029">
    <property type="protein sequence ID" value="MBP1475394.1"/>
    <property type="molecule type" value="Genomic_DNA"/>
</dbReference>
<comment type="caution">
    <text evidence="2">The sequence shown here is derived from an EMBL/GenBank/DDBJ whole genome shotgun (WGS) entry which is preliminary data.</text>
</comment>
<feature type="signal peptide" evidence="1">
    <location>
        <begin position="1"/>
        <end position="17"/>
    </location>
</feature>
<dbReference type="PROSITE" id="PS51257">
    <property type="entry name" value="PROKAR_LIPOPROTEIN"/>
    <property type="match status" value="1"/>
</dbReference>
<name>A0ABS4DQQ3_9GAMM</name>
<evidence type="ECO:0008006" key="4">
    <source>
        <dbReference type="Google" id="ProtNLM"/>
    </source>
</evidence>
<feature type="chain" id="PRO_5045167149" description="Lipocalin-like domain-containing protein" evidence="1">
    <location>
        <begin position="18"/>
        <end position="148"/>
    </location>
</feature>
<evidence type="ECO:0000313" key="2">
    <source>
        <dbReference type="EMBL" id="MBP1475394.1"/>
    </source>
</evidence>
<evidence type="ECO:0000313" key="3">
    <source>
        <dbReference type="Proteomes" id="UP000823790"/>
    </source>
</evidence>
<organism evidence="2 3">
    <name type="scientific">Frateuria flava</name>
    <dbReference type="NCBI Taxonomy" id="2821489"/>
    <lineage>
        <taxon>Bacteria</taxon>
        <taxon>Pseudomonadati</taxon>
        <taxon>Pseudomonadota</taxon>
        <taxon>Gammaproteobacteria</taxon>
        <taxon>Lysobacterales</taxon>
        <taxon>Rhodanobacteraceae</taxon>
        <taxon>Frateuria</taxon>
    </lineage>
</organism>
<evidence type="ECO:0000256" key="1">
    <source>
        <dbReference type="SAM" id="SignalP"/>
    </source>
</evidence>
<dbReference type="Proteomes" id="UP000823790">
    <property type="component" value="Unassembled WGS sequence"/>
</dbReference>
<gene>
    <name evidence="2" type="ORF">J7I44_13860</name>
</gene>
<protein>
    <recommendedName>
        <fullName evidence="4">Lipocalin-like domain-containing protein</fullName>
    </recommendedName>
</protein>
<reference evidence="2 3" key="1">
    <citation type="submission" date="2021-04" db="EMBL/GenBank/DDBJ databases">
        <authorList>
            <person name="Huq M.A."/>
        </authorList>
    </citation>
    <scope>NUCLEOTIDE SEQUENCE [LARGE SCALE GENOMIC DNA]</scope>
    <source>
        <strain evidence="2 3">MAH-13</strain>
    </source>
</reference>
<sequence length="148" mass="15788">MRVIAILLLALSLMACASSRPPSVNGLEASQSLGHGFWLITAAENVEGSFESVGHFSYCYYNTLNLGHCDRMSPSPSGKFAIYQQAASGLVMFFNARTGQSKQITATFPGLLGQATWQEPNQRVEFKAGKPGAEQSVTFDFSGAVGGT</sequence>
<proteinExistence type="predicted"/>
<keyword evidence="1" id="KW-0732">Signal</keyword>
<dbReference type="RefSeq" id="WP_209622024.1">
    <property type="nucleotide sequence ID" value="NZ_JAGJRS010000029.1"/>
</dbReference>